<organism evidence="1 2">
    <name type="scientific">Giesbergeria anulus</name>
    <dbReference type="NCBI Taxonomy" id="180197"/>
    <lineage>
        <taxon>Bacteria</taxon>
        <taxon>Pseudomonadati</taxon>
        <taxon>Pseudomonadota</taxon>
        <taxon>Betaproteobacteria</taxon>
        <taxon>Burkholderiales</taxon>
        <taxon>Comamonadaceae</taxon>
        <taxon>Giesbergeria</taxon>
    </lineage>
</organism>
<dbReference type="RefSeq" id="WP_281242835.1">
    <property type="nucleotide sequence ID" value="NZ_FOGD01000007.1"/>
</dbReference>
<evidence type="ECO:0000313" key="1">
    <source>
        <dbReference type="EMBL" id="SER36109.1"/>
    </source>
</evidence>
<name>A0A1H9NKE3_9BURK</name>
<gene>
    <name evidence="1" type="ORF">SAMN02982919_02239</name>
</gene>
<dbReference type="Proteomes" id="UP000199766">
    <property type="component" value="Unassembled WGS sequence"/>
</dbReference>
<sequence length="42" mass="4839">MANNEILTDEEIAILAYRKAFPYKQQSAQACIRPEIEKSILK</sequence>
<proteinExistence type="predicted"/>
<evidence type="ECO:0000313" key="2">
    <source>
        <dbReference type="Proteomes" id="UP000199766"/>
    </source>
</evidence>
<protein>
    <submittedName>
        <fullName evidence="1">Uncharacterized protein</fullName>
    </submittedName>
</protein>
<keyword evidence="2" id="KW-1185">Reference proteome</keyword>
<reference evidence="1 2" key="1">
    <citation type="submission" date="2016-10" db="EMBL/GenBank/DDBJ databases">
        <authorList>
            <person name="de Groot N.N."/>
        </authorList>
    </citation>
    <scope>NUCLEOTIDE SEQUENCE [LARGE SCALE GENOMIC DNA]</scope>
    <source>
        <strain evidence="1 2">ATCC 35958</strain>
    </source>
</reference>
<dbReference type="STRING" id="180197.SAMN02982919_02239"/>
<accession>A0A1H9NKE3</accession>
<dbReference type="EMBL" id="FOGD01000007">
    <property type="protein sequence ID" value="SER36109.1"/>
    <property type="molecule type" value="Genomic_DNA"/>
</dbReference>
<dbReference type="AlphaFoldDB" id="A0A1H9NKE3"/>